<feature type="compositionally biased region" description="Gly residues" evidence="1">
    <location>
        <begin position="29"/>
        <end position="38"/>
    </location>
</feature>
<feature type="region of interest" description="Disordered" evidence="1">
    <location>
        <begin position="20"/>
        <end position="116"/>
    </location>
</feature>
<evidence type="ECO:0000313" key="4">
    <source>
        <dbReference type="EMBL" id="TWT53682.1"/>
    </source>
</evidence>
<accession>A0A5C5WV34</accession>
<keyword evidence="5" id="KW-1185">Reference proteome</keyword>
<dbReference type="PROSITE" id="PS50222">
    <property type="entry name" value="EF_HAND_2"/>
    <property type="match status" value="1"/>
</dbReference>
<dbReference type="GO" id="GO:0005509">
    <property type="term" value="F:calcium ion binding"/>
    <property type="evidence" value="ECO:0007669"/>
    <property type="project" value="InterPro"/>
</dbReference>
<evidence type="ECO:0000259" key="3">
    <source>
        <dbReference type="PROSITE" id="PS50222"/>
    </source>
</evidence>
<dbReference type="RefSeq" id="WP_146513854.1">
    <property type="nucleotide sequence ID" value="NZ_SJPI01000001.1"/>
</dbReference>
<protein>
    <recommendedName>
        <fullName evidence="3">EF-hand domain-containing protein</fullName>
    </recommendedName>
</protein>
<comment type="caution">
    <text evidence="4">The sequence shown here is derived from an EMBL/GenBank/DDBJ whole genome shotgun (WGS) entry which is preliminary data.</text>
</comment>
<keyword evidence="2" id="KW-0732">Signal</keyword>
<organism evidence="4 5">
    <name type="scientific">Rubripirellula amarantea</name>
    <dbReference type="NCBI Taxonomy" id="2527999"/>
    <lineage>
        <taxon>Bacteria</taxon>
        <taxon>Pseudomonadati</taxon>
        <taxon>Planctomycetota</taxon>
        <taxon>Planctomycetia</taxon>
        <taxon>Pirellulales</taxon>
        <taxon>Pirellulaceae</taxon>
        <taxon>Rubripirellula</taxon>
    </lineage>
</organism>
<feature type="chain" id="PRO_5022861171" description="EF-hand domain-containing protein" evidence="2">
    <location>
        <begin position="23"/>
        <end position="190"/>
    </location>
</feature>
<dbReference type="EMBL" id="SJPI01000001">
    <property type="protein sequence ID" value="TWT53682.1"/>
    <property type="molecule type" value="Genomic_DNA"/>
</dbReference>
<dbReference type="InterPro" id="IPR002048">
    <property type="entry name" value="EF_hand_dom"/>
</dbReference>
<gene>
    <name evidence="4" type="ORF">Pla22_13130</name>
</gene>
<dbReference type="SMART" id="SM00054">
    <property type="entry name" value="EFh"/>
    <property type="match status" value="1"/>
</dbReference>
<feature type="compositionally biased region" description="Basic and acidic residues" evidence="1">
    <location>
        <begin position="160"/>
        <end position="190"/>
    </location>
</feature>
<feature type="region of interest" description="Disordered" evidence="1">
    <location>
        <begin position="150"/>
        <end position="190"/>
    </location>
</feature>
<evidence type="ECO:0000256" key="2">
    <source>
        <dbReference type="SAM" id="SignalP"/>
    </source>
</evidence>
<dbReference type="AlphaFoldDB" id="A0A5C5WV34"/>
<dbReference type="Proteomes" id="UP000316598">
    <property type="component" value="Unassembled WGS sequence"/>
</dbReference>
<evidence type="ECO:0000313" key="5">
    <source>
        <dbReference type="Proteomes" id="UP000316598"/>
    </source>
</evidence>
<dbReference type="Gene3D" id="1.10.238.10">
    <property type="entry name" value="EF-hand"/>
    <property type="match status" value="1"/>
</dbReference>
<dbReference type="SUPFAM" id="SSF47473">
    <property type="entry name" value="EF-hand"/>
    <property type="match status" value="1"/>
</dbReference>
<dbReference type="InterPro" id="IPR011992">
    <property type="entry name" value="EF-hand-dom_pair"/>
</dbReference>
<proteinExistence type="predicted"/>
<dbReference type="OrthoDB" id="290555at2"/>
<dbReference type="PROSITE" id="PS00018">
    <property type="entry name" value="EF_HAND_1"/>
    <property type="match status" value="1"/>
</dbReference>
<evidence type="ECO:0000256" key="1">
    <source>
        <dbReference type="SAM" id="MobiDB-lite"/>
    </source>
</evidence>
<reference evidence="4 5" key="1">
    <citation type="submission" date="2019-02" db="EMBL/GenBank/DDBJ databases">
        <title>Deep-cultivation of Planctomycetes and their phenomic and genomic characterization uncovers novel biology.</title>
        <authorList>
            <person name="Wiegand S."/>
            <person name="Jogler M."/>
            <person name="Boedeker C."/>
            <person name="Pinto D."/>
            <person name="Vollmers J."/>
            <person name="Rivas-Marin E."/>
            <person name="Kohn T."/>
            <person name="Peeters S.H."/>
            <person name="Heuer A."/>
            <person name="Rast P."/>
            <person name="Oberbeckmann S."/>
            <person name="Bunk B."/>
            <person name="Jeske O."/>
            <person name="Meyerdierks A."/>
            <person name="Storesund J.E."/>
            <person name="Kallscheuer N."/>
            <person name="Luecker S."/>
            <person name="Lage O.M."/>
            <person name="Pohl T."/>
            <person name="Merkel B.J."/>
            <person name="Hornburger P."/>
            <person name="Mueller R.-W."/>
            <person name="Bruemmer F."/>
            <person name="Labrenz M."/>
            <person name="Spormann A.M."/>
            <person name="Op Den Camp H."/>
            <person name="Overmann J."/>
            <person name="Amann R."/>
            <person name="Jetten M.S.M."/>
            <person name="Mascher T."/>
            <person name="Medema M.H."/>
            <person name="Devos D.P."/>
            <person name="Kaster A.-K."/>
            <person name="Ovreas L."/>
            <person name="Rohde M."/>
            <person name="Galperin M.Y."/>
            <person name="Jogler C."/>
        </authorList>
    </citation>
    <scope>NUCLEOTIDE SEQUENCE [LARGE SCALE GENOMIC DNA]</scope>
    <source>
        <strain evidence="4 5">Pla22</strain>
    </source>
</reference>
<feature type="compositionally biased region" description="Polar residues" evidence="1">
    <location>
        <begin position="56"/>
        <end position="70"/>
    </location>
</feature>
<sequence precursor="true">MRYYLPLFVVCGLLATPVLVSAQPPGRGGPPGAGGRGGSPLEMISELFDRADTDQDGQLTKTELQAAMQSQQGGRRQRPGGPPPNEAQADQWGNPQGPRGGEEHGPPPRPGQVLPDFVSESLNLTTKQTRQLAALQTEVDKRLAAILTDEQQQQLLNQRPPHEHGDGEHGDGEHPHGGGDREIGRPQRPQ</sequence>
<dbReference type="InterPro" id="IPR018247">
    <property type="entry name" value="EF_Hand_1_Ca_BS"/>
</dbReference>
<feature type="domain" description="EF-hand" evidence="3">
    <location>
        <begin position="39"/>
        <end position="74"/>
    </location>
</feature>
<name>A0A5C5WV34_9BACT</name>
<feature type="signal peptide" evidence="2">
    <location>
        <begin position="1"/>
        <end position="22"/>
    </location>
</feature>